<proteinExistence type="predicted"/>
<dbReference type="Proteomes" id="UP000285575">
    <property type="component" value="Unassembled WGS sequence"/>
</dbReference>
<reference evidence="1 2" key="1">
    <citation type="submission" date="2019-01" db="EMBL/GenBank/DDBJ databases">
        <authorList>
            <person name="Chen W.-M."/>
        </authorList>
    </citation>
    <scope>NUCLEOTIDE SEQUENCE [LARGE SCALE GENOMIC DNA]</scope>
    <source>
        <strain evidence="1 2">KYPY4</strain>
    </source>
</reference>
<sequence length="76" mass="8353">MQAHTGATIDPAADWLRPASPLGQLIAAAFDPVMPPEDWAVWTEPPADIKMREGLTIVWRTEVLPSLAKRFGLQMA</sequence>
<organism evidence="1 2">
    <name type="scientific">Rubrivivax rivuli</name>
    <dbReference type="NCBI Taxonomy" id="1862385"/>
    <lineage>
        <taxon>Bacteria</taxon>
        <taxon>Pseudomonadati</taxon>
        <taxon>Pseudomonadota</taxon>
        <taxon>Betaproteobacteria</taxon>
        <taxon>Burkholderiales</taxon>
        <taxon>Sphaerotilaceae</taxon>
        <taxon>Rubrivivax</taxon>
    </lineage>
</organism>
<accession>A0A437RH28</accession>
<gene>
    <name evidence="1" type="ORF">EOE66_09120</name>
</gene>
<evidence type="ECO:0000313" key="1">
    <source>
        <dbReference type="EMBL" id="RVU46024.1"/>
    </source>
</evidence>
<dbReference type="EMBL" id="SACR01000003">
    <property type="protein sequence ID" value="RVU46024.1"/>
    <property type="molecule type" value="Genomic_DNA"/>
</dbReference>
<protein>
    <submittedName>
        <fullName evidence="1">Uncharacterized protein</fullName>
    </submittedName>
</protein>
<dbReference type="AlphaFoldDB" id="A0A437RH28"/>
<keyword evidence="2" id="KW-1185">Reference proteome</keyword>
<dbReference type="RefSeq" id="WP_164885052.1">
    <property type="nucleotide sequence ID" value="NZ_SACR01000003.1"/>
</dbReference>
<comment type="caution">
    <text evidence="1">The sequence shown here is derived from an EMBL/GenBank/DDBJ whole genome shotgun (WGS) entry which is preliminary data.</text>
</comment>
<name>A0A437RH28_9BURK</name>
<evidence type="ECO:0000313" key="2">
    <source>
        <dbReference type="Proteomes" id="UP000285575"/>
    </source>
</evidence>